<name>A0ABT7APU7_9CYAN</name>
<dbReference type="RefSeq" id="WP_283752693.1">
    <property type="nucleotide sequence ID" value="NZ_JAQOSP010000039.1"/>
</dbReference>
<evidence type="ECO:0000313" key="3">
    <source>
        <dbReference type="Proteomes" id="UP001235303"/>
    </source>
</evidence>
<keyword evidence="3" id="KW-1185">Reference proteome</keyword>
<accession>A0ABT7APU7</accession>
<dbReference type="Proteomes" id="UP001235303">
    <property type="component" value="Unassembled WGS sequence"/>
</dbReference>
<comment type="caution">
    <text evidence="2">The sequence shown here is derived from an EMBL/GenBank/DDBJ whole genome shotgun (WGS) entry which is preliminary data.</text>
</comment>
<feature type="region of interest" description="Disordered" evidence="1">
    <location>
        <begin position="1"/>
        <end position="20"/>
    </location>
</feature>
<gene>
    <name evidence="2" type="ORF">PMG71_05775</name>
</gene>
<evidence type="ECO:0000256" key="1">
    <source>
        <dbReference type="SAM" id="MobiDB-lite"/>
    </source>
</evidence>
<sequence length="76" mass="8466">MELDMYAETDANEMGKRDDPNYSQCCGMLPRSLVADLKYECFKQGITQSTALEQAVKLWLAAQGVKETEEVGANET</sequence>
<reference evidence="2 3" key="1">
    <citation type="submission" date="2023-01" db="EMBL/GenBank/DDBJ databases">
        <title>Novel diversity within Roseofilum (Cyanobacteria; Desertifilaceae) from marine benthic mats with descriptions of four novel species.</title>
        <authorList>
            <person name="Wang Y."/>
            <person name="Berthold D.E."/>
            <person name="Hu J."/>
            <person name="Lefler F.W."/>
            <person name="Laughinghouse H.D. IV."/>
        </authorList>
    </citation>
    <scope>NUCLEOTIDE SEQUENCE [LARGE SCALE GENOMIC DNA]</scope>
    <source>
        <strain evidence="2 3">BLCC-M154</strain>
    </source>
</reference>
<evidence type="ECO:0008006" key="4">
    <source>
        <dbReference type="Google" id="ProtNLM"/>
    </source>
</evidence>
<proteinExistence type="predicted"/>
<organism evidence="2 3">
    <name type="scientific">Roseofilum acuticapitatum BLCC-M154</name>
    <dbReference type="NCBI Taxonomy" id="3022444"/>
    <lineage>
        <taxon>Bacteria</taxon>
        <taxon>Bacillati</taxon>
        <taxon>Cyanobacteriota</taxon>
        <taxon>Cyanophyceae</taxon>
        <taxon>Desertifilales</taxon>
        <taxon>Desertifilaceae</taxon>
        <taxon>Roseofilum</taxon>
        <taxon>Roseofilum acuticapitatum</taxon>
    </lineage>
</organism>
<dbReference type="Gene3D" id="1.10.1220.10">
    <property type="entry name" value="Met repressor-like"/>
    <property type="match status" value="1"/>
</dbReference>
<dbReference type="EMBL" id="JAQOSP010000039">
    <property type="protein sequence ID" value="MDJ1168929.1"/>
    <property type="molecule type" value="Genomic_DNA"/>
</dbReference>
<evidence type="ECO:0000313" key="2">
    <source>
        <dbReference type="EMBL" id="MDJ1168929.1"/>
    </source>
</evidence>
<dbReference type="InterPro" id="IPR013321">
    <property type="entry name" value="Arc_rbn_hlx_hlx"/>
</dbReference>
<protein>
    <recommendedName>
        <fullName evidence="4">CopG family transcriptional regulator</fullName>
    </recommendedName>
</protein>
<feature type="compositionally biased region" description="Acidic residues" evidence="1">
    <location>
        <begin position="1"/>
        <end position="11"/>
    </location>
</feature>